<dbReference type="AlphaFoldDB" id="A0A9P8TL58"/>
<protein>
    <submittedName>
        <fullName evidence="1">Uncharacterized protein</fullName>
    </submittedName>
</protein>
<organism evidence="1 2">
    <name type="scientific">Wickerhamomyces pijperi</name>
    <name type="common">Yeast</name>
    <name type="synonym">Pichia pijperi</name>
    <dbReference type="NCBI Taxonomy" id="599730"/>
    <lineage>
        <taxon>Eukaryota</taxon>
        <taxon>Fungi</taxon>
        <taxon>Dikarya</taxon>
        <taxon>Ascomycota</taxon>
        <taxon>Saccharomycotina</taxon>
        <taxon>Saccharomycetes</taxon>
        <taxon>Phaffomycetales</taxon>
        <taxon>Wickerhamomycetaceae</taxon>
        <taxon>Wickerhamomyces</taxon>
    </lineage>
</organism>
<proteinExistence type="predicted"/>
<reference evidence="1" key="1">
    <citation type="journal article" date="2021" name="Open Biol.">
        <title>Shared evolutionary footprints suggest mitochondrial oxidative damage underlies multiple complex I losses in fungi.</title>
        <authorList>
            <person name="Schikora-Tamarit M.A."/>
            <person name="Marcet-Houben M."/>
            <person name="Nosek J."/>
            <person name="Gabaldon T."/>
        </authorList>
    </citation>
    <scope>NUCLEOTIDE SEQUENCE</scope>
    <source>
        <strain evidence="1">CBS2887</strain>
    </source>
</reference>
<sequence length="78" mass="8335">MPNPTSVSLNTNLDVPLCGSLRDRLDSQRWRIGMGSNHSDTVANGPIPTNGECNHGRAITRGEVFLALENLAGPIVPL</sequence>
<dbReference type="EMBL" id="JAEUBG010003778">
    <property type="protein sequence ID" value="KAH3682341.1"/>
    <property type="molecule type" value="Genomic_DNA"/>
</dbReference>
<reference evidence="1" key="2">
    <citation type="submission" date="2021-01" db="EMBL/GenBank/DDBJ databases">
        <authorList>
            <person name="Schikora-Tamarit M.A."/>
        </authorList>
    </citation>
    <scope>NUCLEOTIDE SEQUENCE</scope>
    <source>
        <strain evidence="1">CBS2887</strain>
    </source>
</reference>
<accession>A0A9P8TL58</accession>
<evidence type="ECO:0000313" key="2">
    <source>
        <dbReference type="Proteomes" id="UP000774326"/>
    </source>
</evidence>
<gene>
    <name evidence="1" type="ORF">WICPIJ_006713</name>
</gene>
<evidence type="ECO:0000313" key="1">
    <source>
        <dbReference type="EMBL" id="KAH3682341.1"/>
    </source>
</evidence>
<dbReference type="Proteomes" id="UP000774326">
    <property type="component" value="Unassembled WGS sequence"/>
</dbReference>
<name>A0A9P8TL58_WICPI</name>
<comment type="caution">
    <text evidence="1">The sequence shown here is derived from an EMBL/GenBank/DDBJ whole genome shotgun (WGS) entry which is preliminary data.</text>
</comment>
<keyword evidence="2" id="KW-1185">Reference proteome</keyword>